<dbReference type="AlphaFoldDB" id="A0A7S0R692"/>
<dbReference type="InterPro" id="IPR039131">
    <property type="entry name" value="NDUFAF1"/>
</dbReference>
<dbReference type="PANTHER" id="PTHR13194:SF18">
    <property type="entry name" value="COMPLEX I INTERMEDIATE-ASSOCIATED PROTEIN 30, MITOCHONDRIAL"/>
    <property type="match status" value="1"/>
</dbReference>
<dbReference type="GO" id="GO:0032981">
    <property type="term" value="P:mitochondrial respiratory chain complex I assembly"/>
    <property type="evidence" value="ECO:0007669"/>
    <property type="project" value="TreeGrafter"/>
</dbReference>
<reference evidence="7" key="1">
    <citation type="submission" date="2021-01" db="EMBL/GenBank/DDBJ databases">
        <authorList>
            <person name="Corre E."/>
            <person name="Pelletier E."/>
            <person name="Niang G."/>
            <person name="Scheremetjew M."/>
            <person name="Finn R."/>
            <person name="Kale V."/>
            <person name="Holt S."/>
            <person name="Cochrane G."/>
            <person name="Meng A."/>
            <person name="Brown T."/>
            <person name="Cohen L."/>
        </authorList>
    </citation>
    <scope>NUCLEOTIDE SEQUENCE</scope>
    <source>
        <strain evidence="7">SAG 11-49</strain>
    </source>
</reference>
<sequence>MARLLREALRRVDKFLKVDVNPDPIVLSDFSKGSALKRWRVFSDATFGGNSKGTLTAGEEGGKHAVFEGRYSKLINDGSPLVRAGYVGINTVLPRPLNLSLHDYLEWRVRARDGHTYVASVRTDQYTGGDEEAWQAPLSVSRSGEWEDVRVNLDDLVFTFRGRLVQQQQAFARMPRHAIIAVGLTLAASKDMPDEGDFRLEVARVTAGAKPVSGLEEERKAFQGYMHVEDHTSYADSQHHAQPSGRSSKRGGEAGAVLPDEPVLGLGSKRARSAESVQAGSAGRSSSSEGLKQ</sequence>
<evidence type="ECO:0000256" key="5">
    <source>
        <dbReference type="SAM" id="MobiDB-lite"/>
    </source>
</evidence>
<dbReference type="InterPro" id="IPR008979">
    <property type="entry name" value="Galactose-bd-like_sf"/>
</dbReference>
<protein>
    <recommendedName>
        <fullName evidence="6">NADH:ubiquinone oxidoreductase intermediate-associated protein 30 domain-containing protein</fullName>
    </recommendedName>
</protein>
<name>A0A7S0R692_9CHLO</name>
<proteinExistence type="inferred from homology"/>
<feature type="compositionally biased region" description="Low complexity" evidence="5">
    <location>
        <begin position="279"/>
        <end position="293"/>
    </location>
</feature>
<organism evidence="7">
    <name type="scientific">Chlamydomonas leiostraca</name>
    <dbReference type="NCBI Taxonomy" id="1034604"/>
    <lineage>
        <taxon>Eukaryota</taxon>
        <taxon>Viridiplantae</taxon>
        <taxon>Chlorophyta</taxon>
        <taxon>core chlorophytes</taxon>
        <taxon>Chlorophyceae</taxon>
        <taxon>CS clade</taxon>
        <taxon>Chlamydomonadales</taxon>
        <taxon>Chlamydomonadaceae</taxon>
        <taxon>Chlamydomonas</taxon>
    </lineage>
</organism>
<dbReference type="EMBL" id="HBFB01005338">
    <property type="protein sequence ID" value="CAD8668298.1"/>
    <property type="molecule type" value="Transcribed_RNA"/>
</dbReference>
<evidence type="ECO:0000259" key="6">
    <source>
        <dbReference type="Pfam" id="PF08547"/>
    </source>
</evidence>
<dbReference type="PANTHER" id="PTHR13194">
    <property type="entry name" value="COMPLEX I INTERMEDIATE-ASSOCIATED PROTEIN 30"/>
    <property type="match status" value="1"/>
</dbReference>
<dbReference type="GO" id="GO:0051082">
    <property type="term" value="F:unfolded protein binding"/>
    <property type="evidence" value="ECO:0007669"/>
    <property type="project" value="TreeGrafter"/>
</dbReference>
<gene>
    <name evidence="7" type="ORF">CLEI1391_LOCUS2993</name>
</gene>
<evidence type="ECO:0000313" key="7">
    <source>
        <dbReference type="EMBL" id="CAD8668298.1"/>
    </source>
</evidence>
<dbReference type="SUPFAM" id="SSF49785">
    <property type="entry name" value="Galactose-binding domain-like"/>
    <property type="match status" value="1"/>
</dbReference>
<evidence type="ECO:0000256" key="4">
    <source>
        <dbReference type="ARBA" id="ARBA00023186"/>
    </source>
</evidence>
<accession>A0A7S0R692</accession>
<feature type="domain" description="NADH:ubiquinone oxidoreductase intermediate-associated protein 30" evidence="6">
    <location>
        <begin position="29"/>
        <end position="202"/>
    </location>
</feature>
<evidence type="ECO:0000256" key="1">
    <source>
        <dbReference type="ARBA" id="ARBA00004173"/>
    </source>
</evidence>
<dbReference type="Pfam" id="PF08547">
    <property type="entry name" value="CIA30"/>
    <property type="match status" value="1"/>
</dbReference>
<comment type="similarity">
    <text evidence="2">Belongs to the CIA30 family.</text>
</comment>
<dbReference type="InterPro" id="IPR013857">
    <property type="entry name" value="NADH-UbQ_OxRdtase-assoc_prot30"/>
</dbReference>
<dbReference type="GO" id="GO:0005739">
    <property type="term" value="C:mitochondrion"/>
    <property type="evidence" value="ECO:0007669"/>
    <property type="project" value="UniProtKB-SubCell"/>
</dbReference>
<keyword evidence="4" id="KW-0143">Chaperone</keyword>
<comment type="subcellular location">
    <subcellularLocation>
        <location evidence="1">Mitochondrion</location>
    </subcellularLocation>
</comment>
<dbReference type="GO" id="GO:0006120">
    <property type="term" value="P:mitochondrial electron transport, NADH to ubiquinone"/>
    <property type="evidence" value="ECO:0007669"/>
    <property type="project" value="TreeGrafter"/>
</dbReference>
<evidence type="ECO:0000256" key="3">
    <source>
        <dbReference type="ARBA" id="ARBA00023128"/>
    </source>
</evidence>
<feature type="region of interest" description="Disordered" evidence="5">
    <location>
        <begin position="233"/>
        <end position="293"/>
    </location>
</feature>
<evidence type="ECO:0000256" key="2">
    <source>
        <dbReference type="ARBA" id="ARBA00007884"/>
    </source>
</evidence>
<keyword evidence="3" id="KW-0496">Mitochondrion</keyword>